<comment type="caution">
    <text evidence="1">The sequence shown here is derived from an EMBL/GenBank/DDBJ whole genome shotgun (WGS) entry which is preliminary data.</text>
</comment>
<protein>
    <submittedName>
        <fullName evidence="1">Uncharacterized protein</fullName>
    </submittedName>
</protein>
<name>X1QIX4_9ZZZZ</name>
<dbReference type="EMBL" id="BARV01041868">
    <property type="protein sequence ID" value="GAI54771.1"/>
    <property type="molecule type" value="Genomic_DNA"/>
</dbReference>
<accession>X1QIX4</accession>
<organism evidence="1">
    <name type="scientific">marine sediment metagenome</name>
    <dbReference type="NCBI Taxonomy" id="412755"/>
    <lineage>
        <taxon>unclassified sequences</taxon>
        <taxon>metagenomes</taxon>
        <taxon>ecological metagenomes</taxon>
    </lineage>
</organism>
<dbReference type="AlphaFoldDB" id="X1QIX4"/>
<evidence type="ECO:0000313" key="1">
    <source>
        <dbReference type="EMBL" id="GAI54771.1"/>
    </source>
</evidence>
<reference evidence="1" key="1">
    <citation type="journal article" date="2014" name="Front. Microbiol.">
        <title>High frequency of phylogenetically diverse reductive dehalogenase-homologous genes in deep subseafloor sedimentary metagenomes.</title>
        <authorList>
            <person name="Kawai M."/>
            <person name="Futagami T."/>
            <person name="Toyoda A."/>
            <person name="Takaki Y."/>
            <person name="Nishi S."/>
            <person name="Hori S."/>
            <person name="Arai W."/>
            <person name="Tsubouchi T."/>
            <person name="Morono Y."/>
            <person name="Uchiyama I."/>
            <person name="Ito T."/>
            <person name="Fujiyama A."/>
            <person name="Inagaki F."/>
            <person name="Takami H."/>
        </authorList>
    </citation>
    <scope>NUCLEOTIDE SEQUENCE</scope>
    <source>
        <strain evidence="1">Expedition CK06-06</strain>
    </source>
</reference>
<proteinExistence type="predicted"/>
<sequence>MDILYGENVVNEITKRKTPFVVSTMPEVWHIVKDEIGGTPKASVIFARVAKEGLFTPLSI</sequence>
<gene>
    <name evidence="1" type="ORF">S06H3_63193</name>
</gene>